<sequence length="129" mass="14415">MAIIYPERLRFTFKPDSSESTSMPVNMGKLLHPAVNSTFILCIVLMVGVLAPLIKQVSFLLPHKELLRGVSFSLLIALTTWQIWTVILTLVPADMIKSKVDHENAKVAGRNSFFSQTQNVSDSKKQDVD</sequence>
<keyword evidence="1" id="KW-1133">Transmembrane helix</keyword>
<dbReference type="AlphaFoldDB" id="A0AAP4FWG8"/>
<keyword evidence="1" id="KW-0812">Transmembrane</keyword>
<keyword evidence="1" id="KW-0472">Membrane</keyword>
<organism evidence="2 3">
    <name type="scientific">Lelliottia wanjuensis</name>
    <dbReference type="NCBI Taxonomy" id="3050585"/>
    <lineage>
        <taxon>Bacteria</taxon>
        <taxon>Pseudomonadati</taxon>
        <taxon>Pseudomonadota</taxon>
        <taxon>Gammaproteobacteria</taxon>
        <taxon>Enterobacterales</taxon>
        <taxon>Enterobacteriaceae</taxon>
        <taxon>Lelliottia</taxon>
    </lineage>
</organism>
<gene>
    <name evidence="2" type="ORF">QQF32_08410</name>
</gene>
<evidence type="ECO:0000256" key="1">
    <source>
        <dbReference type="SAM" id="Phobius"/>
    </source>
</evidence>
<name>A0AAP4FWG8_9ENTR</name>
<proteinExistence type="predicted"/>
<accession>A0AAP4FWG8</accession>
<evidence type="ECO:0000313" key="3">
    <source>
        <dbReference type="Proteomes" id="UP001223214"/>
    </source>
</evidence>
<protein>
    <submittedName>
        <fullName evidence="2">Uncharacterized protein</fullName>
    </submittedName>
</protein>
<reference evidence="2 3" key="1">
    <citation type="submission" date="2023-06" db="EMBL/GenBank/DDBJ databases">
        <title>Identification and characterization of antibiotic-resistant Gram-negative bacteria.</title>
        <authorList>
            <person name="Cho G.-S."/>
            <person name="Lee J."/>
            <person name="Tai E."/>
            <person name="Jeong S."/>
            <person name="Kim I."/>
            <person name="Kim B.-E."/>
            <person name="Jeong M.-I."/>
            <person name="Oh K.-K."/>
            <person name="Franz C.M.A.P."/>
        </authorList>
    </citation>
    <scope>NUCLEOTIDE SEQUENCE [LARGE SCALE GENOMIC DNA]</scope>
    <source>
        <strain evidence="2 3">V106_12</strain>
    </source>
</reference>
<dbReference type="Proteomes" id="UP001223214">
    <property type="component" value="Unassembled WGS sequence"/>
</dbReference>
<keyword evidence="3" id="KW-1185">Reference proteome</keyword>
<feature type="transmembrane region" description="Helical" evidence="1">
    <location>
        <begin position="30"/>
        <end position="54"/>
    </location>
</feature>
<evidence type="ECO:0000313" key="2">
    <source>
        <dbReference type="EMBL" id="MDK9363217.1"/>
    </source>
</evidence>
<dbReference type="RefSeq" id="WP_285150386.1">
    <property type="nucleotide sequence ID" value="NZ_JASSOM010000047.1"/>
</dbReference>
<feature type="transmembrane region" description="Helical" evidence="1">
    <location>
        <begin position="66"/>
        <end position="91"/>
    </location>
</feature>
<comment type="caution">
    <text evidence="2">The sequence shown here is derived from an EMBL/GenBank/DDBJ whole genome shotgun (WGS) entry which is preliminary data.</text>
</comment>
<dbReference type="EMBL" id="JASSOM010000047">
    <property type="protein sequence ID" value="MDK9363217.1"/>
    <property type="molecule type" value="Genomic_DNA"/>
</dbReference>